<keyword evidence="2" id="KW-1185">Reference proteome</keyword>
<accession>A0ABM5P186</accession>
<dbReference type="EMBL" id="CP006935">
    <property type="protein sequence ID" value="AHC40145.1"/>
    <property type="molecule type" value="Genomic_DNA"/>
</dbReference>
<evidence type="ECO:0000313" key="2">
    <source>
        <dbReference type="Proteomes" id="UP000018745"/>
    </source>
</evidence>
<dbReference type="RefSeq" id="WP_024070948.1">
    <property type="nucleotide sequence ID" value="NC_023062.1"/>
</dbReference>
<evidence type="ECO:0008006" key="3">
    <source>
        <dbReference type="Google" id="ProtNLM"/>
    </source>
</evidence>
<dbReference type="Proteomes" id="UP000018745">
    <property type="component" value="Chromosome"/>
</dbReference>
<name>A0ABM5P186_9MOLU</name>
<protein>
    <recommendedName>
        <fullName evidence="3">Transposase</fullName>
    </recommendedName>
</protein>
<sequence>MGLGWRLQILKGGEFAKDMNGVTFGSKRRGEIRKDSKQGNDVLTRKLSMERVAYYKPSVGGIWELGCGTCAIEEKIEEREVYLFVGFAEVEKGERGY</sequence>
<gene>
    <name evidence="1" type="ORF">OVS_00775</name>
</gene>
<reference evidence="1 2" key="1">
    <citation type="journal article" date="2014" name="Genome Announc.">
        <title>Complete Genome Sequence of Mycoplasma ovis Strain Michigan, a Hemoplasma of Sheep with Two Distinct 16S rRNA Genes.</title>
        <authorList>
            <person name="Deshuillers P.L."/>
            <person name="Santos A.P."/>
            <person name="do Nascimento N.C."/>
            <person name="Hampel J.A."/>
            <person name="Bergin I.L."/>
            <person name="Dyson M.C."/>
            <person name="Messick J.B."/>
        </authorList>
    </citation>
    <scope>NUCLEOTIDE SEQUENCE [LARGE SCALE GENOMIC DNA]</scope>
    <source>
        <strain evidence="1 2">Michigan</strain>
    </source>
</reference>
<evidence type="ECO:0000313" key="1">
    <source>
        <dbReference type="EMBL" id="AHC40145.1"/>
    </source>
</evidence>
<organism evidence="1 2">
    <name type="scientific">Mycoplasma ovis str. Michigan</name>
    <dbReference type="NCBI Taxonomy" id="1415773"/>
    <lineage>
        <taxon>Bacteria</taxon>
        <taxon>Bacillati</taxon>
        <taxon>Mycoplasmatota</taxon>
        <taxon>Mollicutes</taxon>
        <taxon>Mycoplasmataceae</taxon>
        <taxon>Mycoplasma</taxon>
    </lineage>
</organism>
<proteinExistence type="predicted"/>